<organism evidence="1 2">
    <name type="scientific">Candidatus Fimimonas merdipullorum</name>
    <dbReference type="NCBI Taxonomy" id="2840822"/>
    <lineage>
        <taxon>Bacteria</taxon>
        <taxon>Pseudomonadati</taxon>
        <taxon>Myxococcota</taxon>
        <taxon>Myxococcia</taxon>
        <taxon>Myxococcales</taxon>
        <taxon>Cystobacterineae</taxon>
        <taxon>Myxococcaceae</taxon>
        <taxon>Myxococcaceae incertae sedis</taxon>
        <taxon>Candidatus Fimimonas</taxon>
    </lineage>
</organism>
<comment type="caution">
    <text evidence="1">The sequence shown here is derived from an EMBL/GenBank/DDBJ whole genome shotgun (WGS) entry which is preliminary data.</text>
</comment>
<evidence type="ECO:0008006" key="3">
    <source>
        <dbReference type="Google" id="ProtNLM"/>
    </source>
</evidence>
<dbReference type="SUPFAM" id="SSF52540">
    <property type="entry name" value="P-loop containing nucleoside triphosphate hydrolases"/>
    <property type="match status" value="1"/>
</dbReference>
<evidence type="ECO:0000313" key="1">
    <source>
        <dbReference type="EMBL" id="HIU91291.1"/>
    </source>
</evidence>
<dbReference type="EMBL" id="DVOC01000081">
    <property type="protein sequence ID" value="HIU91291.1"/>
    <property type="molecule type" value="Genomic_DNA"/>
</dbReference>
<proteinExistence type="predicted"/>
<dbReference type="Gene3D" id="3.40.50.300">
    <property type="entry name" value="P-loop containing nucleotide triphosphate hydrolases"/>
    <property type="match status" value="1"/>
</dbReference>
<accession>A0A9D1MYA2</accession>
<dbReference type="AlphaFoldDB" id="A0A9D1MYA2"/>
<dbReference type="Pfam" id="PF13177">
    <property type="entry name" value="DNA_pol3_delta2"/>
    <property type="match status" value="1"/>
</dbReference>
<name>A0A9D1MYA2_9BACT</name>
<dbReference type="Proteomes" id="UP000886852">
    <property type="component" value="Unassembled WGS sequence"/>
</dbReference>
<reference evidence="1" key="1">
    <citation type="submission" date="2020-10" db="EMBL/GenBank/DDBJ databases">
        <authorList>
            <person name="Gilroy R."/>
        </authorList>
    </citation>
    <scope>NUCLEOTIDE SEQUENCE</scope>
    <source>
        <strain evidence="1">ChiHjej12B11-7776</strain>
    </source>
</reference>
<reference evidence="1" key="2">
    <citation type="journal article" date="2021" name="PeerJ">
        <title>Extensive microbial diversity within the chicken gut microbiome revealed by metagenomics and culture.</title>
        <authorList>
            <person name="Gilroy R."/>
            <person name="Ravi A."/>
            <person name="Getino M."/>
            <person name="Pursley I."/>
            <person name="Horton D.L."/>
            <person name="Alikhan N.F."/>
            <person name="Baker D."/>
            <person name="Gharbi K."/>
            <person name="Hall N."/>
            <person name="Watson M."/>
            <person name="Adriaenssens E.M."/>
            <person name="Foster-Nyarko E."/>
            <person name="Jarju S."/>
            <person name="Secka A."/>
            <person name="Antonio M."/>
            <person name="Oren A."/>
            <person name="Chaudhuri R.R."/>
            <person name="La Ragione R."/>
            <person name="Hildebrand F."/>
            <person name="Pallen M.J."/>
        </authorList>
    </citation>
    <scope>NUCLEOTIDE SEQUENCE</scope>
    <source>
        <strain evidence="1">ChiHjej12B11-7776</strain>
    </source>
</reference>
<protein>
    <recommendedName>
        <fullName evidence="3">DNA-directed DNA polymerase</fullName>
    </recommendedName>
</protein>
<sequence length="324" mass="35959">MTFADANVDGLLQRSFAEGCAAHAYVVQGSKRTLPELLRRCAMVALCPNHSEDGCEVCRKVKTGVHQDVVWFPQDGKRLTVADMNMLVEESYKRPIDDGDARVFVVDASQSASGVGADVWQNKLLKTLEEPNPDVYIFIGVTDMFSLLPTVRSRCQVLVQSRASEKQVCDELCRRGYDRKKAQIVSAVSGGSAESAEALLSDLVVLRSFETASEFLTEAASTKYALPFVSKMLADRDHFAWCLDFMALLLRESVVYRLAENLCVLDEYGEVTQKICQNYSLQAAEVCIEKINCAKRRLAEGGNQTVIADSLIAAMLEVKYRCRI</sequence>
<evidence type="ECO:0000313" key="2">
    <source>
        <dbReference type="Proteomes" id="UP000886852"/>
    </source>
</evidence>
<gene>
    <name evidence="1" type="ORF">IAC72_04710</name>
</gene>
<dbReference type="InterPro" id="IPR027417">
    <property type="entry name" value="P-loop_NTPase"/>
</dbReference>